<evidence type="ECO:0000313" key="2">
    <source>
        <dbReference type="Proteomes" id="UP000714275"/>
    </source>
</evidence>
<dbReference type="OrthoDB" id="3262237at2759"/>
<keyword evidence="2" id="KW-1185">Reference proteome</keyword>
<proteinExistence type="predicted"/>
<protein>
    <submittedName>
        <fullName evidence="1">Uncharacterized protein</fullName>
    </submittedName>
</protein>
<comment type="caution">
    <text evidence="1">The sequence shown here is derived from an EMBL/GenBank/DDBJ whole genome shotgun (WGS) entry which is preliminary data.</text>
</comment>
<accession>A0A9P6ZTF8</accession>
<dbReference type="EMBL" id="JABBWD010000028">
    <property type="protein sequence ID" value="KAG1776196.1"/>
    <property type="molecule type" value="Genomic_DNA"/>
</dbReference>
<sequence length="160" mass="17557">MANGVVVPLKAVWKGEITIAGVKAEGEFEVFDSGGGWRFLFGKPLLCAFKAVHEYETDTVHITGKNKSRTIYNQSEGQQPSVEDIEEKIHVVEPILAEDTQVGGEDPPSREVLPIHTIPVCIYSDEGTLPDDIVNGMLDGVPTNFLEDEIAVFTRVTDLM</sequence>
<dbReference type="Proteomes" id="UP000714275">
    <property type="component" value="Unassembled WGS sequence"/>
</dbReference>
<organism evidence="1 2">
    <name type="scientific">Suillus placidus</name>
    <dbReference type="NCBI Taxonomy" id="48579"/>
    <lineage>
        <taxon>Eukaryota</taxon>
        <taxon>Fungi</taxon>
        <taxon>Dikarya</taxon>
        <taxon>Basidiomycota</taxon>
        <taxon>Agaricomycotina</taxon>
        <taxon>Agaricomycetes</taxon>
        <taxon>Agaricomycetidae</taxon>
        <taxon>Boletales</taxon>
        <taxon>Suillineae</taxon>
        <taxon>Suillaceae</taxon>
        <taxon>Suillus</taxon>
    </lineage>
</organism>
<dbReference type="AlphaFoldDB" id="A0A9P6ZTF8"/>
<gene>
    <name evidence="1" type="ORF">EV702DRAFT_1198505</name>
</gene>
<evidence type="ECO:0000313" key="1">
    <source>
        <dbReference type="EMBL" id="KAG1776196.1"/>
    </source>
</evidence>
<name>A0A9P6ZTF8_9AGAM</name>
<reference evidence="1" key="1">
    <citation type="journal article" date="2020" name="New Phytol.">
        <title>Comparative genomics reveals dynamic genome evolution in host specialist ectomycorrhizal fungi.</title>
        <authorList>
            <person name="Lofgren L.A."/>
            <person name="Nguyen N.H."/>
            <person name="Vilgalys R."/>
            <person name="Ruytinx J."/>
            <person name="Liao H.L."/>
            <person name="Branco S."/>
            <person name="Kuo A."/>
            <person name="LaButti K."/>
            <person name="Lipzen A."/>
            <person name="Andreopoulos W."/>
            <person name="Pangilinan J."/>
            <person name="Riley R."/>
            <person name="Hundley H."/>
            <person name="Na H."/>
            <person name="Barry K."/>
            <person name="Grigoriev I.V."/>
            <person name="Stajich J.E."/>
            <person name="Kennedy P.G."/>
        </authorList>
    </citation>
    <scope>NUCLEOTIDE SEQUENCE</scope>
    <source>
        <strain evidence="1">DOB743</strain>
    </source>
</reference>